<dbReference type="GO" id="GO:0006526">
    <property type="term" value="P:L-arginine biosynthetic process"/>
    <property type="evidence" value="ECO:0007669"/>
    <property type="project" value="UniProtKB-UniRule"/>
</dbReference>
<keyword evidence="6 8" id="KW-0068">Autocatalytic cleavage</keyword>
<feature type="binding site" evidence="8">
    <location>
        <position position="168"/>
    </location>
    <ligand>
        <name>substrate</name>
    </ligand>
</feature>
<feature type="site" description="Cleavage; by autolysis" evidence="8">
    <location>
        <begin position="178"/>
        <end position="179"/>
    </location>
</feature>
<dbReference type="InterPro" id="IPR002813">
    <property type="entry name" value="Arg_biosynth_ArgJ"/>
</dbReference>
<keyword evidence="7 8" id="KW-0012">Acyltransferase</keyword>
<keyword evidence="8" id="KW-0055">Arginine biosynthesis</keyword>
<dbReference type="Proteomes" id="UP000664209">
    <property type="component" value="Unassembled WGS sequence"/>
</dbReference>
<evidence type="ECO:0000256" key="5">
    <source>
        <dbReference type="ARBA" id="ARBA00022679"/>
    </source>
</evidence>
<dbReference type="NCBIfam" id="NF003802">
    <property type="entry name" value="PRK05388.1"/>
    <property type="match status" value="1"/>
</dbReference>
<dbReference type="PANTHER" id="PTHR23100:SF0">
    <property type="entry name" value="ARGININE BIOSYNTHESIS BIFUNCTIONAL PROTEIN ARGJ, MITOCHONDRIAL"/>
    <property type="match status" value="1"/>
</dbReference>
<comment type="pathway">
    <text evidence="8">Amino-acid biosynthesis; L-arginine biosynthesis; N(2)-acetyl-L-ornithine from L-glutamate: step 1/4.</text>
</comment>
<comment type="subunit">
    <text evidence="3 8">Heterotetramer of two alpha and two beta chains.</text>
</comment>
<dbReference type="SUPFAM" id="SSF56266">
    <property type="entry name" value="DmpA/ArgJ-like"/>
    <property type="match status" value="1"/>
</dbReference>
<dbReference type="PANTHER" id="PTHR23100">
    <property type="entry name" value="ARGININE BIOSYNTHESIS BIFUNCTIONAL PROTEIN ARGJ"/>
    <property type="match status" value="1"/>
</dbReference>
<keyword evidence="8" id="KW-0028">Amino-acid biosynthesis</keyword>
<dbReference type="Gene3D" id="3.10.20.340">
    <property type="entry name" value="ArgJ beta chain, C-terminal domain"/>
    <property type="match status" value="1"/>
</dbReference>
<dbReference type="Gene3D" id="3.60.70.12">
    <property type="entry name" value="L-amino peptidase D-ALA esterase/amidase"/>
    <property type="match status" value="1"/>
</dbReference>
<proteinExistence type="inferred from homology"/>
<keyword evidence="10" id="KW-1185">Reference proteome</keyword>
<feature type="site" description="Involved in the stabilization of negative charge on the oxyanion by the formation of the oxyanion hole" evidence="8">
    <location>
        <position position="109"/>
    </location>
</feature>
<dbReference type="Pfam" id="PF01960">
    <property type="entry name" value="ArgJ"/>
    <property type="match status" value="1"/>
</dbReference>
<dbReference type="FunFam" id="3.10.20.340:FF:000003">
    <property type="entry name" value="Arginine biosynthesis bifunctional protein ArgJ"/>
    <property type="match status" value="1"/>
</dbReference>
<reference evidence="9" key="1">
    <citation type="submission" date="2021-03" db="EMBL/GenBank/DDBJ databases">
        <title>Actinotalea soli sp. nov., isolated from soil.</title>
        <authorList>
            <person name="Ping W."/>
            <person name="Zhang J."/>
        </authorList>
    </citation>
    <scope>NUCLEOTIDE SEQUENCE</scope>
    <source>
        <strain evidence="9">BY-33</strain>
    </source>
</reference>
<evidence type="ECO:0000256" key="6">
    <source>
        <dbReference type="ARBA" id="ARBA00022813"/>
    </source>
</evidence>
<comment type="catalytic activity">
    <reaction evidence="8">
        <text>L-glutamate + acetyl-CoA = N-acetyl-L-glutamate + CoA + H(+)</text>
        <dbReference type="Rhea" id="RHEA:24292"/>
        <dbReference type="ChEBI" id="CHEBI:15378"/>
        <dbReference type="ChEBI" id="CHEBI:29985"/>
        <dbReference type="ChEBI" id="CHEBI:44337"/>
        <dbReference type="ChEBI" id="CHEBI:57287"/>
        <dbReference type="ChEBI" id="CHEBI:57288"/>
        <dbReference type="EC" id="2.3.1.1"/>
    </reaction>
</comment>
<feature type="site" description="Involved in the stabilization of negative charge on the oxyanion by the formation of the oxyanion hole" evidence="8">
    <location>
        <position position="110"/>
    </location>
</feature>
<feature type="binding site" evidence="8">
    <location>
        <position position="146"/>
    </location>
    <ligand>
        <name>substrate</name>
    </ligand>
</feature>
<dbReference type="GO" id="GO:0004042">
    <property type="term" value="F:L-glutamate N-acetyltransferase activity"/>
    <property type="evidence" value="ECO:0007669"/>
    <property type="project" value="UniProtKB-UniRule"/>
</dbReference>
<name>A0A939LV16_9CELL</name>
<feature type="binding site" evidence="8">
    <location>
        <position position="259"/>
    </location>
    <ligand>
        <name>substrate</name>
    </ligand>
</feature>
<keyword evidence="4 8" id="KW-0963">Cytoplasm</keyword>
<sequence length="387" mass="38876">MSVTGPAGFRAAGVAAGLKSSGAPDVALVVNDGPVQAAAAVFTTNRVQAAPVQWSRVAVGDGVARAVVLNSGGANACTGPEGFLDTHRTAEHVAEGLGCSAGDVLVCSTGLIGVRLPMDRLLAGADAATAALAGDGGPAAAEAIRTTDSVAKTVHLERAGWSVGGMAKGAGMLAPGLATMLSVLTTDAVVEPATLDAALRHATRLTFDRVDSDGCMSTNDTVLLLASGASGVEVSAAELTEAVTAAAADLARQLVADAEGASHDVAVTVRGAETEQAAVQVARAVTRSNLVKAAVFGNDPNWGRILSAVGTVPVEQAAFEADEVDVSINGVLVCRAGGLGEPRELVDMAAAREVLVEIDLHAGQAEATVWTNDLTHDYVHENSAYST</sequence>
<evidence type="ECO:0000256" key="2">
    <source>
        <dbReference type="ARBA" id="ARBA00006774"/>
    </source>
</evidence>
<evidence type="ECO:0000313" key="9">
    <source>
        <dbReference type="EMBL" id="MBO1753225.1"/>
    </source>
</evidence>
<dbReference type="RefSeq" id="WP_208056915.1">
    <property type="nucleotide sequence ID" value="NZ_JAGEMK010000011.1"/>
</dbReference>
<dbReference type="CDD" id="cd02152">
    <property type="entry name" value="OAT"/>
    <property type="match status" value="1"/>
</dbReference>
<feature type="binding site" evidence="8">
    <location>
        <position position="179"/>
    </location>
    <ligand>
        <name>substrate</name>
    </ligand>
</feature>
<dbReference type="InterPro" id="IPR016117">
    <property type="entry name" value="ArgJ-like_dom_sf"/>
</dbReference>
<feature type="chain" id="PRO_5038189046" description="Arginine biosynthesis bifunctional protein ArgJ beta chain" evidence="8">
    <location>
        <begin position="179"/>
        <end position="387"/>
    </location>
</feature>
<comment type="subcellular location">
    <subcellularLocation>
        <location evidence="1 8">Cytoplasm</location>
    </subcellularLocation>
</comment>
<feature type="binding site" evidence="8">
    <location>
        <position position="387"/>
    </location>
    <ligand>
        <name>substrate</name>
    </ligand>
</feature>
<feature type="binding site" evidence="8">
    <location>
        <position position="382"/>
    </location>
    <ligand>
        <name>substrate</name>
    </ligand>
</feature>
<evidence type="ECO:0000313" key="10">
    <source>
        <dbReference type="Proteomes" id="UP000664209"/>
    </source>
</evidence>
<keyword evidence="8" id="KW-0511">Multifunctional enzyme</keyword>
<dbReference type="GO" id="GO:0006592">
    <property type="term" value="P:ornithine biosynthetic process"/>
    <property type="evidence" value="ECO:0007669"/>
    <property type="project" value="TreeGrafter"/>
</dbReference>
<comment type="function">
    <text evidence="8">Catalyzes two activities which are involved in the cyclic version of arginine biosynthesis: the synthesis of N-acetylglutamate from glutamate and acetyl-CoA as the acetyl donor, and of ornithine by transacetylation between N(2)-acetylornithine and glutamate.</text>
</comment>
<evidence type="ECO:0000256" key="7">
    <source>
        <dbReference type="ARBA" id="ARBA00023315"/>
    </source>
</evidence>
<protein>
    <recommendedName>
        <fullName evidence="8">Arginine biosynthesis bifunctional protein ArgJ</fullName>
    </recommendedName>
    <domain>
        <recommendedName>
            <fullName evidence="8">Glutamate N-acetyltransferase</fullName>
            <ecNumber evidence="8">2.3.1.35</ecNumber>
        </recommendedName>
        <alternativeName>
            <fullName evidence="8">Ornithine acetyltransferase</fullName>
            <shortName evidence="8">OATase</shortName>
        </alternativeName>
        <alternativeName>
            <fullName evidence="8">Ornithine transacetylase</fullName>
        </alternativeName>
    </domain>
    <domain>
        <recommendedName>
            <fullName evidence="8">Amino-acid acetyltransferase</fullName>
            <ecNumber evidence="8">2.3.1.1</ecNumber>
        </recommendedName>
        <alternativeName>
            <fullName evidence="8">N-acetylglutamate synthase</fullName>
            <shortName evidence="8">AGSase</shortName>
        </alternativeName>
    </domain>
    <component>
        <recommendedName>
            <fullName evidence="8">Arginine biosynthesis bifunctional protein ArgJ alpha chain</fullName>
        </recommendedName>
    </component>
    <component>
        <recommendedName>
            <fullName evidence="8">Arginine biosynthesis bifunctional protein ArgJ beta chain</fullName>
        </recommendedName>
    </component>
</protein>
<accession>A0A939LV16</accession>
<dbReference type="AlphaFoldDB" id="A0A939LV16"/>
<organism evidence="9 10">
    <name type="scientific">Actinotalea soli</name>
    <dbReference type="NCBI Taxonomy" id="2819234"/>
    <lineage>
        <taxon>Bacteria</taxon>
        <taxon>Bacillati</taxon>
        <taxon>Actinomycetota</taxon>
        <taxon>Actinomycetes</taxon>
        <taxon>Micrococcales</taxon>
        <taxon>Cellulomonadaceae</taxon>
        <taxon>Actinotalea</taxon>
    </lineage>
</organism>
<comment type="caution">
    <text evidence="9">The sequence shown here is derived from an EMBL/GenBank/DDBJ whole genome shotgun (WGS) entry which is preliminary data.</text>
</comment>
<comment type="catalytic activity">
    <reaction evidence="8">
        <text>N(2)-acetyl-L-ornithine + L-glutamate = N-acetyl-L-glutamate + L-ornithine</text>
        <dbReference type="Rhea" id="RHEA:15349"/>
        <dbReference type="ChEBI" id="CHEBI:29985"/>
        <dbReference type="ChEBI" id="CHEBI:44337"/>
        <dbReference type="ChEBI" id="CHEBI:46911"/>
        <dbReference type="ChEBI" id="CHEBI:57805"/>
        <dbReference type="EC" id="2.3.1.35"/>
    </reaction>
</comment>
<dbReference type="EMBL" id="JAGEMK010000011">
    <property type="protein sequence ID" value="MBO1753225.1"/>
    <property type="molecule type" value="Genomic_DNA"/>
</dbReference>
<dbReference type="GO" id="GO:0005737">
    <property type="term" value="C:cytoplasm"/>
    <property type="evidence" value="ECO:0007669"/>
    <property type="project" value="UniProtKB-SubCell"/>
</dbReference>
<dbReference type="NCBIfam" id="TIGR00120">
    <property type="entry name" value="ArgJ"/>
    <property type="match status" value="1"/>
</dbReference>
<feature type="chain" id="PRO_5038189047" description="Arginine biosynthesis bifunctional protein ArgJ alpha chain" evidence="8">
    <location>
        <begin position="1"/>
        <end position="178"/>
    </location>
</feature>
<comment type="similarity">
    <text evidence="2 8">Belongs to the ArgJ family.</text>
</comment>
<feature type="active site" description="Nucleophile" evidence="8">
    <location>
        <position position="179"/>
    </location>
</feature>
<dbReference type="EC" id="2.3.1.35" evidence="8"/>
<comment type="pathway">
    <text evidence="8">Amino-acid biosynthesis; L-arginine biosynthesis; L-ornithine and N-acetyl-L-glutamate from L-glutamate and N(2)-acetyl-L-ornithine (cyclic): step 1/1.</text>
</comment>
<dbReference type="EC" id="2.3.1.1" evidence="8"/>
<gene>
    <name evidence="8 9" type="primary">argJ</name>
    <name evidence="9" type="ORF">J4G33_15565</name>
</gene>
<evidence type="ECO:0000256" key="3">
    <source>
        <dbReference type="ARBA" id="ARBA00011475"/>
    </source>
</evidence>
<dbReference type="GO" id="GO:0004358">
    <property type="term" value="F:L-glutamate N-acetyltransferase activity, acting on acetyl-L-ornithine as donor"/>
    <property type="evidence" value="ECO:0007669"/>
    <property type="project" value="UniProtKB-UniRule"/>
</dbReference>
<evidence type="ECO:0000256" key="4">
    <source>
        <dbReference type="ARBA" id="ARBA00022490"/>
    </source>
</evidence>
<keyword evidence="5 8" id="KW-0808">Transferase</keyword>
<evidence type="ECO:0000256" key="8">
    <source>
        <dbReference type="HAMAP-Rule" id="MF_01106"/>
    </source>
</evidence>
<dbReference type="HAMAP" id="MF_01106">
    <property type="entry name" value="ArgJ"/>
    <property type="match status" value="1"/>
</dbReference>
<dbReference type="InterPro" id="IPR042195">
    <property type="entry name" value="ArgJ_beta_C"/>
</dbReference>
<evidence type="ECO:0000256" key="1">
    <source>
        <dbReference type="ARBA" id="ARBA00004496"/>
    </source>
</evidence>